<dbReference type="EMBL" id="FAXA01000323">
    <property type="protein sequence ID" value="CUV02853.1"/>
    <property type="molecule type" value="Genomic_DNA"/>
</dbReference>
<dbReference type="InterPro" id="IPR011990">
    <property type="entry name" value="TPR-like_helical_dom_sf"/>
</dbReference>
<dbReference type="SUPFAM" id="SSF48452">
    <property type="entry name" value="TPR-like"/>
    <property type="match status" value="1"/>
</dbReference>
<dbReference type="AlphaFoldDB" id="A0A170QAF5"/>
<gene>
    <name evidence="1" type="ORF">MGWOODY_Clf398</name>
</gene>
<accession>A0A170QAF5</accession>
<reference evidence="1" key="1">
    <citation type="submission" date="2015-10" db="EMBL/GenBank/DDBJ databases">
        <authorList>
            <person name="Gilbert D.G."/>
        </authorList>
    </citation>
    <scope>NUCLEOTIDE SEQUENCE</scope>
</reference>
<sequence>MNEGAVFIESGDFEWAVDAFTSELNLIPNYVCRHQIQGFSYYQTGQYRLTIADFNQAIQLGPGYAFAFSRRGLACDQL</sequence>
<protein>
    <submittedName>
        <fullName evidence="1">Uncharacterized protein</fullName>
    </submittedName>
</protein>
<name>A0A170QAF5_9ZZZZ</name>
<dbReference type="Gene3D" id="1.25.40.10">
    <property type="entry name" value="Tetratricopeptide repeat domain"/>
    <property type="match status" value="1"/>
</dbReference>
<proteinExistence type="predicted"/>
<evidence type="ECO:0000313" key="1">
    <source>
        <dbReference type="EMBL" id="CUV02853.1"/>
    </source>
</evidence>
<organism evidence="1">
    <name type="scientific">hydrothermal vent metagenome</name>
    <dbReference type="NCBI Taxonomy" id="652676"/>
    <lineage>
        <taxon>unclassified sequences</taxon>
        <taxon>metagenomes</taxon>
        <taxon>ecological metagenomes</taxon>
    </lineage>
</organism>